<name>A0AAN7L4S7_9MYRT</name>
<dbReference type="GO" id="GO:0005840">
    <property type="term" value="C:ribosome"/>
    <property type="evidence" value="ECO:0007669"/>
    <property type="project" value="InterPro"/>
</dbReference>
<comment type="caution">
    <text evidence="2">The sequence shown here is derived from an EMBL/GenBank/DDBJ whole genome shotgun (WGS) entry which is preliminary data.</text>
</comment>
<dbReference type="AlphaFoldDB" id="A0AAN7L4S7"/>
<proteinExistence type="predicted"/>
<evidence type="ECO:0000256" key="1">
    <source>
        <dbReference type="SAM" id="MobiDB-lite"/>
    </source>
</evidence>
<dbReference type="GO" id="GO:0003735">
    <property type="term" value="F:structural constituent of ribosome"/>
    <property type="evidence" value="ECO:0007669"/>
    <property type="project" value="InterPro"/>
</dbReference>
<dbReference type="InterPro" id="IPR036394">
    <property type="entry name" value="Ribosomal_uL22_sf"/>
</dbReference>
<evidence type="ECO:0000313" key="3">
    <source>
        <dbReference type="Proteomes" id="UP001345219"/>
    </source>
</evidence>
<sequence>MVKYSREPDNPTKSCKASGSDHRVQFKPKVQNICISTLHYWSLETSFVVLGDLTIPEKLHFPKEDASGEGQKHFPEWPKYQNLYIPNIVLSRAEISG</sequence>
<organism evidence="2 3">
    <name type="scientific">Trapa incisa</name>
    <dbReference type="NCBI Taxonomy" id="236973"/>
    <lineage>
        <taxon>Eukaryota</taxon>
        <taxon>Viridiplantae</taxon>
        <taxon>Streptophyta</taxon>
        <taxon>Embryophyta</taxon>
        <taxon>Tracheophyta</taxon>
        <taxon>Spermatophyta</taxon>
        <taxon>Magnoliopsida</taxon>
        <taxon>eudicotyledons</taxon>
        <taxon>Gunneridae</taxon>
        <taxon>Pentapetalae</taxon>
        <taxon>rosids</taxon>
        <taxon>malvids</taxon>
        <taxon>Myrtales</taxon>
        <taxon>Lythraceae</taxon>
        <taxon>Trapa</taxon>
    </lineage>
</organism>
<reference evidence="2 3" key="1">
    <citation type="journal article" date="2023" name="Hortic Res">
        <title>Pangenome of water caltrop reveals structural variations and asymmetric subgenome divergence after allopolyploidization.</title>
        <authorList>
            <person name="Zhang X."/>
            <person name="Chen Y."/>
            <person name="Wang L."/>
            <person name="Yuan Y."/>
            <person name="Fang M."/>
            <person name="Shi L."/>
            <person name="Lu R."/>
            <person name="Comes H.P."/>
            <person name="Ma Y."/>
            <person name="Chen Y."/>
            <person name="Huang G."/>
            <person name="Zhou Y."/>
            <person name="Zheng Z."/>
            <person name="Qiu Y."/>
        </authorList>
    </citation>
    <scope>NUCLEOTIDE SEQUENCE [LARGE SCALE GENOMIC DNA]</scope>
    <source>
        <tissue evidence="2">Roots</tissue>
    </source>
</reference>
<dbReference type="GO" id="GO:0006412">
    <property type="term" value="P:translation"/>
    <property type="evidence" value="ECO:0007669"/>
    <property type="project" value="InterPro"/>
</dbReference>
<dbReference type="EMBL" id="JAXIOK010000001">
    <property type="protein sequence ID" value="KAK4779622.1"/>
    <property type="molecule type" value="Genomic_DNA"/>
</dbReference>
<gene>
    <name evidence="2" type="ORF">SAY87_015728</name>
</gene>
<dbReference type="Gene3D" id="3.90.470.10">
    <property type="entry name" value="Ribosomal protein L22/L17"/>
    <property type="match status" value="1"/>
</dbReference>
<feature type="compositionally biased region" description="Basic and acidic residues" evidence="1">
    <location>
        <begin position="1"/>
        <end position="10"/>
    </location>
</feature>
<feature type="region of interest" description="Disordered" evidence="1">
    <location>
        <begin position="1"/>
        <end position="21"/>
    </location>
</feature>
<keyword evidence="3" id="KW-1185">Reference proteome</keyword>
<dbReference type="Proteomes" id="UP001345219">
    <property type="component" value="Chromosome 13"/>
</dbReference>
<evidence type="ECO:0000313" key="2">
    <source>
        <dbReference type="EMBL" id="KAK4779622.1"/>
    </source>
</evidence>
<accession>A0AAN7L4S7</accession>
<protein>
    <submittedName>
        <fullName evidence="2">Uncharacterized protein</fullName>
    </submittedName>
</protein>